<keyword evidence="3 4" id="KW-0378">Hydrolase</keyword>
<dbReference type="Proteomes" id="UP000192934">
    <property type="component" value="Chromosome I"/>
</dbReference>
<evidence type="ECO:0000313" key="6">
    <source>
        <dbReference type="Proteomes" id="UP000192934"/>
    </source>
</evidence>
<dbReference type="Gene3D" id="3.30.70.1020">
    <property type="entry name" value="Trehalose-6-phosphate phosphatase related protein, domain 2"/>
    <property type="match status" value="1"/>
</dbReference>
<proteinExistence type="inferred from homology"/>
<dbReference type="InterPro" id="IPR036412">
    <property type="entry name" value="HAD-like_sf"/>
</dbReference>
<evidence type="ECO:0000256" key="4">
    <source>
        <dbReference type="RuleBase" id="RU361117"/>
    </source>
</evidence>
<protein>
    <recommendedName>
        <fullName evidence="4">Trehalose 6-phosphate phosphatase</fullName>
        <ecNumber evidence="4">3.1.3.12</ecNumber>
    </recommendedName>
</protein>
<dbReference type="PANTHER" id="PTHR43768:SF3">
    <property type="entry name" value="TREHALOSE 6-PHOSPHATE PHOSPHATASE"/>
    <property type="match status" value="1"/>
</dbReference>
<dbReference type="GO" id="GO:0004805">
    <property type="term" value="F:trehalose-phosphatase activity"/>
    <property type="evidence" value="ECO:0007669"/>
    <property type="project" value="UniProtKB-EC"/>
</dbReference>
<organism evidence="5 6">
    <name type="scientific">Allosphingosinicella indica</name>
    <dbReference type="NCBI Taxonomy" id="941907"/>
    <lineage>
        <taxon>Bacteria</taxon>
        <taxon>Pseudomonadati</taxon>
        <taxon>Pseudomonadota</taxon>
        <taxon>Alphaproteobacteria</taxon>
        <taxon>Sphingomonadales</taxon>
        <taxon>Sphingomonadaceae</taxon>
        <taxon>Allosphingosinicella</taxon>
    </lineage>
</organism>
<comment type="function">
    <text evidence="4">Removes the phosphate from trehalose 6-phosphate to produce free trehalose.</text>
</comment>
<dbReference type="InterPro" id="IPR006379">
    <property type="entry name" value="HAD-SF_hydro_IIB"/>
</dbReference>
<comment type="pathway">
    <text evidence="1 4">Glycan biosynthesis; trehalose biosynthesis.</text>
</comment>
<evidence type="ECO:0000313" key="5">
    <source>
        <dbReference type="EMBL" id="SMF78487.1"/>
    </source>
</evidence>
<gene>
    <name evidence="5" type="ORF">SAMN06295910_2709</name>
</gene>
<evidence type="ECO:0000256" key="1">
    <source>
        <dbReference type="ARBA" id="ARBA00005199"/>
    </source>
</evidence>
<reference evidence="6" key="1">
    <citation type="submission" date="2017-04" db="EMBL/GenBank/DDBJ databases">
        <authorList>
            <person name="Varghese N."/>
            <person name="Submissions S."/>
        </authorList>
    </citation>
    <scope>NUCLEOTIDE SEQUENCE [LARGE SCALE GENOMIC DNA]</scope>
    <source>
        <strain evidence="6">Dd16</strain>
    </source>
</reference>
<sequence length="245" mass="26045">MPITDLSPPPPLAPDVALFLDFDGTLVELAEAPDAISVPHHLPRLLTRLGERLDGRIGIISGRALADLERHLDCRGFAVSGSHGAELRLGDGTSLPVETPESLSAARIAVRALATRFPLLIVEEKPAGIAVHYRRVPEAQDAVIALMTELAEGDGFVLQRGKMVAELRPRGADKGAALRRLMREPKFAGARPLFVGDDLTDEDAFAAAASINGAGILVGPPRKTAARWRLADVAAVAAWLEEGAR</sequence>
<comment type="similarity">
    <text evidence="2 4">Belongs to the trehalose phosphatase family.</text>
</comment>
<dbReference type="InterPro" id="IPR044651">
    <property type="entry name" value="OTSB-like"/>
</dbReference>
<dbReference type="UniPathway" id="UPA00299"/>
<name>A0A1X7H2K5_9SPHN</name>
<accession>A0A1X7H2K5</accession>
<keyword evidence="4" id="KW-0460">Magnesium</keyword>
<keyword evidence="4" id="KW-0479">Metal-binding</keyword>
<dbReference type="NCBIfam" id="TIGR00685">
    <property type="entry name" value="T6PP"/>
    <property type="match status" value="1"/>
</dbReference>
<dbReference type="CDD" id="cd01627">
    <property type="entry name" value="HAD_TPP"/>
    <property type="match status" value="1"/>
</dbReference>
<dbReference type="SUPFAM" id="SSF56784">
    <property type="entry name" value="HAD-like"/>
    <property type="match status" value="1"/>
</dbReference>
<dbReference type="EMBL" id="LT840185">
    <property type="protein sequence ID" value="SMF78487.1"/>
    <property type="molecule type" value="Genomic_DNA"/>
</dbReference>
<evidence type="ECO:0000256" key="3">
    <source>
        <dbReference type="ARBA" id="ARBA00022801"/>
    </source>
</evidence>
<dbReference type="NCBIfam" id="TIGR01484">
    <property type="entry name" value="HAD-SF-IIB"/>
    <property type="match status" value="1"/>
</dbReference>
<dbReference type="Gene3D" id="3.40.50.1000">
    <property type="entry name" value="HAD superfamily/HAD-like"/>
    <property type="match status" value="1"/>
</dbReference>
<dbReference type="GO" id="GO:0005992">
    <property type="term" value="P:trehalose biosynthetic process"/>
    <property type="evidence" value="ECO:0007669"/>
    <property type="project" value="UniProtKB-UniPathway"/>
</dbReference>
<comment type="cofactor">
    <cofactor evidence="4">
        <name>Mg(2+)</name>
        <dbReference type="ChEBI" id="CHEBI:18420"/>
    </cofactor>
</comment>
<dbReference type="PANTHER" id="PTHR43768">
    <property type="entry name" value="TREHALOSE 6-PHOSPHATE PHOSPHATASE"/>
    <property type="match status" value="1"/>
</dbReference>
<dbReference type="GO" id="GO:0046872">
    <property type="term" value="F:metal ion binding"/>
    <property type="evidence" value="ECO:0007669"/>
    <property type="project" value="UniProtKB-KW"/>
</dbReference>
<dbReference type="InterPro" id="IPR003337">
    <property type="entry name" value="Trehalose_PPase"/>
</dbReference>
<keyword evidence="6" id="KW-1185">Reference proteome</keyword>
<dbReference type="EC" id="3.1.3.12" evidence="4"/>
<dbReference type="InterPro" id="IPR023214">
    <property type="entry name" value="HAD_sf"/>
</dbReference>
<dbReference type="STRING" id="941907.SAMN06295910_2709"/>
<dbReference type="AlphaFoldDB" id="A0A1X7H2K5"/>
<dbReference type="RefSeq" id="WP_244552362.1">
    <property type="nucleotide sequence ID" value="NZ_LT840185.1"/>
</dbReference>
<comment type="catalytic activity">
    <reaction evidence="4">
        <text>alpha,alpha-trehalose 6-phosphate + H2O = alpha,alpha-trehalose + phosphate</text>
        <dbReference type="Rhea" id="RHEA:23420"/>
        <dbReference type="ChEBI" id="CHEBI:15377"/>
        <dbReference type="ChEBI" id="CHEBI:16551"/>
        <dbReference type="ChEBI" id="CHEBI:43474"/>
        <dbReference type="ChEBI" id="CHEBI:58429"/>
        <dbReference type="EC" id="3.1.3.12"/>
    </reaction>
</comment>
<dbReference type="Pfam" id="PF02358">
    <property type="entry name" value="Trehalose_PPase"/>
    <property type="match status" value="1"/>
</dbReference>
<evidence type="ECO:0000256" key="2">
    <source>
        <dbReference type="ARBA" id="ARBA00008770"/>
    </source>
</evidence>